<keyword evidence="1" id="KW-0732">Signal</keyword>
<reference evidence="2" key="1">
    <citation type="submission" date="2020-08" db="EMBL/GenBank/DDBJ databases">
        <title>Ramlibacter sp. USB13 16S ribosomal RNA gene genome sequencing and assembly.</title>
        <authorList>
            <person name="Kang M."/>
        </authorList>
    </citation>
    <scope>NUCLEOTIDE SEQUENCE</scope>
    <source>
        <strain evidence="2">USB13</strain>
    </source>
</reference>
<dbReference type="Proteomes" id="UP000608513">
    <property type="component" value="Unassembled WGS sequence"/>
</dbReference>
<dbReference type="EMBL" id="JACORT010000007">
    <property type="protein sequence ID" value="MBC5784579.1"/>
    <property type="molecule type" value="Genomic_DNA"/>
</dbReference>
<feature type="chain" id="PRO_5036768248" description="YceI family protein" evidence="1">
    <location>
        <begin position="28"/>
        <end position="242"/>
    </location>
</feature>
<feature type="signal peptide" evidence="1">
    <location>
        <begin position="1"/>
        <end position="27"/>
    </location>
</feature>
<keyword evidence="3" id="KW-1185">Reference proteome</keyword>
<gene>
    <name evidence="2" type="ORF">H8N03_16645</name>
</gene>
<evidence type="ECO:0000313" key="3">
    <source>
        <dbReference type="Proteomes" id="UP000608513"/>
    </source>
</evidence>
<protein>
    <recommendedName>
        <fullName evidence="4">YceI family protein</fullName>
    </recommendedName>
</protein>
<dbReference type="AlphaFoldDB" id="A0A923MUT8"/>
<proteinExistence type="predicted"/>
<evidence type="ECO:0000313" key="2">
    <source>
        <dbReference type="EMBL" id="MBC5784579.1"/>
    </source>
</evidence>
<name>A0A923MUT8_9BURK</name>
<evidence type="ECO:0008006" key="4">
    <source>
        <dbReference type="Google" id="ProtNLM"/>
    </source>
</evidence>
<accession>A0A923MUT8</accession>
<comment type="caution">
    <text evidence="2">The sequence shown here is derived from an EMBL/GenBank/DDBJ whole genome shotgun (WGS) entry which is preliminary data.</text>
</comment>
<organism evidence="2 3">
    <name type="scientific">Ramlibacter cellulosilyticus</name>
    <dbReference type="NCBI Taxonomy" id="2764187"/>
    <lineage>
        <taxon>Bacteria</taxon>
        <taxon>Pseudomonadati</taxon>
        <taxon>Pseudomonadota</taxon>
        <taxon>Betaproteobacteria</taxon>
        <taxon>Burkholderiales</taxon>
        <taxon>Comamonadaceae</taxon>
        <taxon>Ramlibacter</taxon>
    </lineage>
</organism>
<evidence type="ECO:0000256" key="1">
    <source>
        <dbReference type="SAM" id="SignalP"/>
    </source>
</evidence>
<sequence>MNQVQQGTRRAASAVAAILAALSVASCGGGDPYTGLWQGTVDGNRAASAIVLGDGTYYLKYAPSASSPGGLVRGTGEFRGATFTSTDGIDFRFAYPPQAPATARITGKLGGHQTVSGKINAAPFSLTYVKPFDPDARLADLAGSYPGEVTFSLGLRQTTFDVTADGKLSTVLNGCTITGQVVPRNDDAFDLTIQFAGSPCVFPGAVFRGAALYSHDLQQLDAAVVNASFGQAITFTASRKQP</sequence>
<dbReference type="RefSeq" id="WP_187077328.1">
    <property type="nucleotide sequence ID" value="NZ_JACORT010000007.1"/>
</dbReference>